<dbReference type="Gene3D" id="3.20.20.380">
    <property type="entry name" value="Copper homeostasis (CutC) domain"/>
    <property type="match status" value="1"/>
</dbReference>
<evidence type="ECO:0000256" key="1">
    <source>
        <dbReference type="ARBA" id="ARBA00007768"/>
    </source>
</evidence>
<dbReference type="SUPFAM" id="SSF110395">
    <property type="entry name" value="CutC-like"/>
    <property type="match status" value="1"/>
</dbReference>
<dbReference type="Pfam" id="PF03932">
    <property type="entry name" value="CutC"/>
    <property type="match status" value="1"/>
</dbReference>
<comment type="subcellular location">
    <subcellularLocation>
        <location evidence="2">Cytoplasm</location>
    </subcellularLocation>
</comment>
<dbReference type="PANTHER" id="PTHR12598">
    <property type="entry name" value="COPPER HOMEOSTASIS PROTEIN CUTC"/>
    <property type="match status" value="1"/>
</dbReference>
<organism evidence="3 4">
    <name type="scientific">Rhabdobacter roseus</name>
    <dbReference type="NCBI Taxonomy" id="1655419"/>
    <lineage>
        <taxon>Bacteria</taxon>
        <taxon>Pseudomonadati</taxon>
        <taxon>Bacteroidota</taxon>
        <taxon>Cytophagia</taxon>
        <taxon>Cytophagales</taxon>
        <taxon>Cytophagaceae</taxon>
        <taxon>Rhabdobacter</taxon>
    </lineage>
</organism>
<name>A0A840TKR6_9BACT</name>
<dbReference type="RefSeq" id="WP_184169763.1">
    <property type="nucleotide sequence ID" value="NZ_JACHGF010000001.1"/>
</dbReference>
<protein>
    <recommendedName>
        <fullName evidence="2">PF03932 family protein CutC</fullName>
    </recommendedName>
</protein>
<keyword evidence="2" id="KW-0963">Cytoplasm</keyword>
<dbReference type="EMBL" id="JACHGF010000001">
    <property type="protein sequence ID" value="MBB5282152.1"/>
    <property type="molecule type" value="Genomic_DNA"/>
</dbReference>
<evidence type="ECO:0000313" key="3">
    <source>
        <dbReference type="EMBL" id="MBB5282152.1"/>
    </source>
</evidence>
<evidence type="ECO:0000313" key="4">
    <source>
        <dbReference type="Proteomes" id="UP000557307"/>
    </source>
</evidence>
<sequence length="242" mass="25697">MQVEVCAYSLESCLNAQAAGAHRVELCGGLGEGGTTPSAGLIGLVRERVELALYVMVRPRGGDFVYDALEEEVIRRDIDVAKKYGADGVVLGVLTAQGQVDVVRTRALIDYAQPLGVTFHRAFDLTPDPLEALERVIEAGAERILTSGQRASAPEGLDVLRQLVIAASGRIEIMAGGGVNAGNAAQLAATGIQALHLTGKAFRPGRQQYFPAGISMAGEVPDERSILYSKLESLRELVEAVR</sequence>
<dbReference type="InterPro" id="IPR036822">
    <property type="entry name" value="CutC-like_dom_sf"/>
</dbReference>
<dbReference type="PANTHER" id="PTHR12598:SF0">
    <property type="entry name" value="COPPER HOMEOSTASIS PROTEIN CUTC HOMOLOG"/>
    <property type="match status" value="1"/>
</dbReference>
<reference evidence="3 4" key="1">
    <citation type="submission" date="2020-08" db="EMBL/GenBank/DDBJ databases">
        <title>Genomic Encyclopedia of Type Strains, Phase IV (KMG-IV): sequencing the most valuable type-strain genomes for metagenomic binning, comparative biology and taxonomic classification.</title>
        <authorList>
            <person name="Goeker M."/>
        </authorList>
    </citation>
    <scope>NUCLEOTIDE SEQUENCE [LARGE SCALE GENOMIC DNA]</scope>
    <source>
        <strain evidence="3 4">DSM 105074</strain>
    </source>
</reference>
<dbReference type="GO" id="GO:0005737">
    <property type="term" value="C:cytoplasm"/>
    <property type="evidence" value="ECO:0007669"/>
    <property type="project" value="UniProtKB-SubCell"/>
</dbReference>
<dbReference type="GO" id="GO:0005507">
    <property type="term" value="F:copper ion binding"/>
    <property type="evidence" value="ECO:0007669"/>
    <property type="project" value="TreeGrafter"/>
</dbReference>
<dbReference type="InterPro" id="IPR005627">
    <property type="entry name" value="CutC-like"/>
</dbReference>
<comment type="caution">
    <text evidence="2">Once thought to be involved in copper homeostasis, experiments in E.coli have shown this is not the case.</text>
</comment>
<dbReference type="Proteomes" id="UP000557307">
    <property type="component" value="Unassembled WGS sequence"/>
</dbReference>
<comment type="similarity">
    <text evidence="1 2">Belongs to the CutC family.</text>
</comment>
<accession>A0A840TKR6</accession>
<evidence type="ECO:0000256" key="2">
    <source>
        <dbReference type="HAMAP-Rule" id="MF_00795"/>
    </source>
</evidence>
<gene>
    <name evidence="2" type="primary">cutC</name>
    <name evidence="3" type="ORF">HNQ92_000273</name>
</gene>
<dbReference type="AlphaFoldDB" id="A0A840TKR6"/>
<comment type="caution">
    <text evidence="3">The sequence shown here is derived from an EMBL/GenBank/DDBJ whole genome shotgun (WGS) entry which is preliminary data.</text>
</comment>
<dbReference type="FunFam" id="3.20.20.380:FF:000001">
    <property type="entry name" value="Copper homeostasis protein CutC"/>
    <property type="match status" value="1"/>
</dbReference>
<keyword evidence="4" id="KW-1185">Reference proteome</keyword>
<dbReference type="HAMAP" id="MF_00795">
    <property type="entry name" value="CutC"/>
    <property type="match status" value="1"/>
</dbReference>
<proteinExistence type="inferred from homology"/>